<sequence length="96" mass="10030">MALKLLGWGLRQTPTGACAAPVPHQASPPGATGDLPPTDHSTSAPHHRLPTGRPPDLPDLRLCVSEETSLPMPPSMPPSMPATMPFSLPMPILGLI</sequence>
<reference evidence="1 2" key="1">
    <citation type="journal article" date="2022" name="Genome Biol. Evol.">
        <title>The Spruce Budworm Genome: Reconstructing the Evolutionary History of Antifreeze Proteins.</title>
        <authorList>
            <person name="Beliveau C."/>
            <person name="Gagne P."/>
            <person name="Picq S."/>
            <person name="Vernygora O."/>
            <person name="Keeling C.I."/>
            <person name="Pinkney K."/>
            <person name="Doucet D."/>
            <person name="Wen F."/>
            <person name="Johnston J.S."/>
            <person name="Maaroufi H."/>
            <person name="Boyle B."/>
            <person name="Laroche J."/>
            <person name="Dewar K."/>
            <person name="Juretic N."/>
            <person name="Blackburn G."/>
            <person name="Nisole A."/>
            <person name="Brunet B."/>
            <person name="Brandao M."/>
            <person name="Lumley L."/>
            <person name="Duan J."/>
            <person name="Quan G."/>
            <person name="Lucarotti C.J."/>
            <person name="Roe A.D."/>
            <person name="Sperling F.A.H."/>
            <person name="Levesque R.C."/>
            <person name="Cusson M."/>
        </authorList>
    </citation>
    <scope>NUCLEOTIDE SEQUENCE [LARGE SCALE GENOMIC DNA]</scope>
    <source>
        <strain evidence="1">Glfc:IPQL:Cfum</strain>
    </source>
</reference>
<comment type="caution">
    <text evidence="1">The sequence shown here is derived from an EMBL/GenBank/DDBJ whole genome shotgun (WGS) entry which is preliminary data.</text>
</comment>
<gene>
    <name evidence="1" type="ORF">MSG28_016169</name>
</gene>
<name>A0ACC0K5M8_CHOFU</name>
<organism evidence="1 2">
    <name type="scientific">Choristoneura fumiferana</name>
    <name type="common">Spruce budworm moth</name>
    <name type="synonym">Archips fumiferana</name>
    <dbReference type="NCBI Taxonomy" id="7141"/>
    <lineage>
        <taxon>Eukaryota</taxon>
        <taxon>Metazoa</taxon>
        <taxon>Ecdysozoa</taxon>
        <taxon>Arthropoda</taxon>
        <taxon>Hexapoda</taxon>
        <taxon>Insecta</taxon>
        <taxon>Pterygota</taxon>
        <taxon>Neoptera</taxon>
        <taxon>Endopterygota</taxon>
        <taxon>Lepidoptera</taxon>
        <taxon>Glossata</taxon>
        <taxon>Ditrysia</taxon>
        <taxon>Tortricoidea</taxon>
        <taxon>Tortricidae</taxon>
        <taxon>Tortricinae</taxon>
        <taxon>Choristoneura</taxon>
    </lineage>
</organism>
<keyword evidence="2" id="KW-1185">Reference proteome</keyword>
<dbReference type="EMBL" id="CM046130">
    <property type="protein sequence ID" value="KAI8431700.1"/>
    <property type="molecule type" value="Genomic_DNA"/>
</dbReference>
<protein>
    <submittedName>
        <fullName evidence="1">Uncharacterized protein</fullName>
    </submittedName>
</protein>
<evidence type="ECO:0000313" key="2">
    <source>
        <dbReference type="Proteomes" id="UP001064048"/>
    </source>
</evidence>
<accession>A0ACC0K5M8</accession>
<dbReference type="Proteomes" id="UP001064048">
    <property type="component" value="Chromosome 30"/>
</dbReference>
<evidence type="ECO:0000313" key="1">
    <source>
        <dbReference type="EMBL" id="KAI8431700.1"/>
    </source>
</evidence>
<proteinExistence type="predicted"/>